<gene>
    <name evidence="11" type="ORF">BRAFLDRAFT_89485</name>
</gene>
<feature type="region of interest" description="Disordered" evidence="9">
    <location>
        <begin position="630"/>
        <end position="705"/>
    </location>
</feature>
<evidence type="ECO:0000256" key="5">
    <source>
        <dbReference type="ARBA" id="ARBA00022889"/>
    </source>
</evidence>
<feature type="compositionally biased region" description="Polar residues" evidence="9">
    <location>
        <begin position="685"/>
        <end position="696"/>
    </location>
</feature>
<feature type="compositionally biased region" description="Polar residues" evidence="9">
    <location>
        <begin position="315"/>
        <end position="325"/>
    </location>
</feature>
<organism>
    <name type="scientific">Branchiostoma floridae</name>
    <name type="common">Florida lancelet</name>
    <name type="synonym">Amphioxus</name>
    <dbReference type="NCBI Taxonomy" id="7739"/>
    <lineage>
        <taxon>Eukaryota</taxon>
        <taxon>Metazoa</taxon>
        <taxon>Chordata</taxon>
        <taxon>Cephalochordata</taxon>
        <taxon>Leptocardii</taxon>
        <taxon>Amphioxiformes</taxon>
        <taxon>Branchiostomatidae</taxon>
        <taxon>Branchiostoma</taxon>
    </lineage>
</organism>
<reference evidence="11" key="1">
    <citation type="journal article" date="2008" name="Nature">
        <title>The amphioxus genome and the evolution of the chordate karyotype.</title>
        <authorList>
            <consortium name="US DOE Joint Genome Institute (JGI-PGF)"/>
            <person name="Putnam N.H."/>
            <person name="Butts T."/>
            <person name="Ferrier D.E.K."/>
            <person name="Furlong R.F."/>
            <person name="Hellsten U."/>
            <person name="Kawashima T."/>
            <person name="Robinson-Rechavi M."/>
            <person name="Shoguchi E."/>
            <person name="Terry A."/>
            <person name="Yu J.-K."/>
            <person name="Benito-Gutierrez E.L."/>
            <person name="Dubchak I."/>
            <person name="Garcia-Fernandez J."/>
            <person name="Gibson-Brown J.J."/>
            <person name="Grigoriev I.V."/>
            <person name="Horton A.C."/>
            <person name="de Jong P.J."/>
            <person name="Jurka J."/>
            <person name="Kapitonov V.V."/>
            <person name="Kohara Y."/>
            <person name="Kuroki Y."/>
            <person name="Lindquist E."/>
            <person name="Lucas S."/>
            <person name="Osoegawa K."/>
            <person name="Pennacchio L.A."/>
            <person name="Salamov A.A."/>
            <person name="Satou Y."/>
            <person name="Sauka-Spengler T."/>
            <person name="Schmutz J."/>
            <person name="Shin-I T."/>
            <person name="Toyoda A."/>
            <person name="Bronner-Fraser M."/>
            <person name="Fujiyama A."/>
            <person name="Holland L.Z."/>
            <person name="Holland P.W.H."/>
            <person name="Satoh N."/>
            <person name="Rokhsar D.S."/>
        </authorList>
    </citation>
    <scope>NUCLEOTIDE SEQUENCE [LARGE SCALE GENOMIC DNA]</scope>
    <source>
        <strain evidence="11">S238N-H82</strain>
        <tissue evidence="11">Testes</tissue>
    </source>
</reference>
<feature type="compositionally biased region" description="Basic and acidic residues" evidence="9">
    <location>
        <begin position="178"/>
        <end position="192"/>
    </location>
</feature>
<keyword evidence="2" id="KW-0433">Leucine-rich repeat</keyword>
<dbReference type="PROSITE" id="PS51450">
    <property type="entry name" value="LRR"/>
    <property type="match status" value="1"/>
</dbReference>
<feature type="region of interest" description="Disordered" evidence="9">
    <location>
        <begin position="178"/>
        <end position="207"/>
    </location>
</feature>
<dbReference type="PANTHER" id="PTHR22650">
    <property type="entry name" value="GLYCOPROTEIN IB BETA"/>
    <property type="match status" value="1"/>
</dbReference>
<dbReference type="PANTHER" id="PTHR22650:SF4">
    <property type="entry name" value="LEUCINE-RICH REPEAT AND TRANSMEMBRANE DOMAIN-CONTAINING PROTEIN 2-LIKE"/>
    <property type="match status" value="1"/>
</dbReference>
<name>C3ZL13_BRAFL</name>
<keyword evidence="8" id="KW-1015">Disulfide bond</keyword>
<proteinExistence type="predicted"/>
<dbReference type="AlphaFoldDB" id="C3ZL13"/>
<keyword evidence="5" id="KW-0130">Cell adhesion</keyword>
<evidence type="ECO:0000256" key="2">
    <source>
        <dbReference type="ARBA" id="ARBA00022614"/>
    </source>
</evidence>
<dbReference type="Pfam" id="PF13855">
    <property type="entry name" value="LRR_8"/>
    <property type="match status" value="1"/>
</dbReference>
<dbReference type="eggNOG" id="KOG4237">
    <property type="taxonomic scope" value="Eukaryota"/>
</dbReference>
<evidence type="ECO:0000256" key="10">
    <source>
        <dbReference type="SAM" id="Phobius"/>
    </source>
</evidence>
<evidence type="ECO:0000256" key="1">
    <source>
        <dbReference type="ARBA" id="ARBA00004167"/>
    </source>
</evidence>
<keyword evidence="7 10" id="KW-0472">Membrane</keyword>
<evidence type="ECO:0000256" key="6">
    <source>
        <dbReference type="ARBA" id="ARBA00022989"/>
    </source>
</evidence>
<evidence type="ECO:0000256" key="3">
    <source>
        <dbReference type="ARBA" id="ARBA00022692"/>
    </source>
</evidence>
<dbReference type="SUPFAM" id="SSF52058">
    <property type="entry name" value="L domain-like"/>
    <property type="match status" value="1"/>
</dbReference>
<feature type="region of interest" description="Disordered" evidence="9">
    <location>
        <begin position="571"/>
        <end position="601"/>
    </location>
</feature>
<feature type="transmembrane region" description="Helical" evidence="10">
    <location>
        <begin position="474"/>
        <end position="495"/>
    </location>
</feature>
<evidence type="ECO:0000256" key="4">
    <source>
        <dbReference type="ARBA" id="ARBA00022737"/>
    </source>
</evidence>
<feature type="compositionally biased region" description="Basic and acidic residues" evidence="9">
    <location>
        <begin position="7"/>
        <end position="20"/>
    </location>
</feature>
<feature type="region of interest" description="Disordered" evidence="9">
    <location>
        <begin position="1"/>
        <end position="30"/>
    </location>
</feature>
<dbReference type="Gene3D" id="3.80.10.10">
    <property type="entry name" value="Ribonuclease Inhibitor"/>
    <property type="match status" value="1"/>
</dbReference>
<dbReference type="InterPro" id="IPR032675">
    <property type="entry name" value="LRR_dom_sf"/>
</dbReference>
<evidence type="ECO:0000256" key="7">
    <source>
        <dbReference type="ARBA" id="ARBA00023136"/>
    </source>
</evidence>
<evidence type="ECO:0000313" key="11">
    <source>
        <dbReference type="EMBL" id="EEN46695.1"/>
    </source>
</evidence>
<sequence>MTAGQDHQYEDMDKQCDQKRQSRANTESLTVGKLSRKEVLAALKSNPIYTGQGQSQAFTKSNTITTAAVVTSDHDHQYEDVDKQHDQTGQGQSQVITKSNTNTTAALMTSDHDHQYEDVDKQGQGQSQAITKSDTITTAALMTSDHDHQYEDVDKQGQGQSQAITKSDTITTAALMTSDHDHQYEDVDKQNQTDRASPRPITKSNTITTANLVTSGHDQQYSSVDTQQDHTDQGQSQAVTESLDARNRSYGTGPTASQPNSLYKCVGQSQAVTESLDARNRSYGTGPTASQPNSLYKCVGQSQAVTESLDARNRSYGTEPTSPQPSRLYDFGSSESQPDSLYKFMGQYQAITKSKIDQPETMGRKLRHLLMFLVIILKEPNMPQADCNALNCAPSPRCSCFSLDLTSIPQDLPRSVHHLYLQFNRISMIRSGAFANLSQLEWLDLSNNRISMIQPEKTESSSSHESASSFHTSVFTGGTISGIVFIGTMLFIIWYNRKTKNPPPGPASGPNSNIALRSTNTTAVEATGSHQYENVNNQHDQTGQGQSLIVGNLSHNAVLAALKPNTMYAGVGTPSKVQTPTSGHDQTGRGQSQASTESTISTTAAVVTSGHDQTGHGQCQAITESTTSTTAAAVTSGHDQIEQGKSQASTESLTSAHDHQYKDEDKTEQGQSQAIAETIDAGNYSHGTGMTGSQPNPLYKSVGKF</sequence>
<dbReference type="SMART" id="SM00369">
    <property type="entry name" value="LRR_TYP"/>
    <property type="match status" value="2"/>
</dbReference>
<feature type="compositionally biased region" description="Low complexity" evidence="9">
    <location>
        <begin position="591"/>
        <end position="601"/>
    </location>
</feature>
<evidence type="ECO:0000256" key="8">
    <source>
        <dbReference type="ARBA" id="ARBA00023157"/>
    </source>
</evidence>
<dbReference type="InParanoid" id="C3ZL13"/>
<evidence type="ECO:0000256" key="9">
    <source>
        <dbReference type="SAM" id="MobiDB-lite"/>
    </source>
</evidence>
<feature type="compositionally biased region" description="Polar residues" evidence="9">
    <location>
        <begin position="643"/>
        <end position="655"/>
    </location>
</feature>
<dbReference type="EMBL" id="GG666640">
    <property type="protein sequence ID" value="EEN46695.1"/>
    <property type="molecule type" value="Genomic_DNA"/>
</dbReference>
<feature type="compositionally biased region" description="Polar residues" evidence="9">
    <location>
        <begin position="575"/>
        <end position="590"/>
    </location>
</feature>
<feature type="compositionally biased region" description="Basic and acidic residues" evidence="9">
    <location>
        <begin position="656"/>
        <end position="668"/>
    </location>
</feature>
<accession>C3ZL13</accession>
<keyword evidence="4" id="KW-0677">Repeat</keyword>
<keyword evidence="3 10" id="KW-0812">Transmembrane</keyword>
<evidence type="ECO:0008006" key="12">
    <source>
        <dbReference type="Google" id="ProtNLM"/>
    </source>
</evidence>
<keyword evidence="6 10" id="KW-1133">Transmembrane helix</keyword>
<dbReference type="InterPro" id="IPR001611">
    <property type="entry name" value="Leu-rich_rpt"/>
</dbReference>
<dbReference type="InterPro" id="IPR003591">
    <property type="entry name" value="Leu-rich_rpt_typical-subtyp"/>
</dbReference>
<comment type="subcellular location">
    <subcellularLocation>
        <location evidence="1">Membrane</location>
        <topology evidence="1">Single-pass membrane protein</topology>
    </subcellularLocation>
</comment>
<feature type="region of interest" description="Disordered" evidence="9">
    <location>
        <begin position="313"/>
        <end position="335"/>
    </location>
</feature>
<dbReference type="InterPro" id="IPR052313">
    <property type="entry name" value="GPIb-IX-V_Complex"/>
</dbReference>
<protein>
    <recommendedName>
        <fullName evidence="12">LRRCT domain-containing protein</fullName>
    </recommendedName>
</protein>